<dbReference type="Ensembl" id="ENSOMET00000023959.1">
    <property type="protein sequence ID" value="ENSOMEP00000032100.1"/>
    <property type="gene ID" value="ENSOMEG00000017319.1"/>
</dbReference>
<dbReference type="KEGG" id="oml:112149283"/>
<feature type="compositionally biased region" description="Basic and acidic residues" evidence="1">
    <location>
        <begin position="60"/>
        <end position="83"/>
    </location>
</feature>
<evidence type="ECO:0000256" key="1">
    <source>
        <dbReference type="SAM" id="MobiDB-lite"/>
    </source>
</evidence>
<name>A0A3B3DRW0_ORYME</name>
<dbReference type="RefSeq" id="XP_036070716.1">
    <property type="nucleotide sequence ID" value="XM_036214823.1"/>
</dbReference>
<organism evidence="3 4">
    <name type="scientific">Oryzias melastigma</name>
    <name type="common">Marine medaka</name>
    <dbReference type="NCBI Taxonomy" id="30732"/>
    <lineage>
        <taxon>Eukaryota</taxon>
        <taxon>Metazoa</taxon>
        <taxon>Chordata</taxon>
        <taxon>Craniata</taxon>
        <taxon>Vertebrata</taxon>
        <taxon>Euteleostomi</taxon>
        <taxon>Actinopterygii</taxon>
        <taxon>Neopterygii</taxon>
        <taxon>Teleostei</taxon>
        <taxon>Neoteleostei</taxon>
        <taxon>Acanthomorphata</taxon>
        <taxon>Ovalentaria</taxon>
        <taxon>Atherinomorphae</taxon>
        <taxon>Beloniformes</taxon>
        <taxon>Adrianichthyidae</taxon>
        <taxon>Oryziinae</taxon>
        <taxon>Oryzias</taxon>
    </lineage>
</organism>
<dbReference type="SUPFAM" id="SSF52980">
    <property type="entry name" value="Restriction endonuclease-like"/>
    <property type="match status" value="1"/>
</dbReference>
<dbReference type="Gene3D" id="3.90.320.10">
    <property type="match status" value="1"/>
</dbReference>
<dbReference type="InterPro" id="IPR051703">
    <property type="entry name" value="NF-kappa-B_Signaling_Reg"/>
</dbReference>
<accession>A0A3B3DRW0</accession>
<dbReference type="GeneID" id="112149283"/>
<dbReference type="InterPro" id="IPR011604">
    <property type="entry name" value="PDDEXK-like_dom_sf"/>
</dbReference>
<sequence>MTMRTQNPRQTSTHTLPPQKPVLPQVRYHPSIQVPADKTASTGRTWTRAATARPLQTRTNSEDVKGKRVPNRPDPDGKTRLGEETTPTGPVLSHKPGPADGPSAKTSLRVRTSQTSRGGTTSAQSQKGGNKTGPGVRPDPDGEQEPAHPRPQQLLLDSEVNLDQDLVDQVEVWTRGQRLNKHWFSWRKNRITASVAHGIAHCRFVNGKSQTPPQSYLDAVTGDRPRVQTRAMSWGIQMEAEAVRKYQELKSAVLGRPVSVQDCGLYIDPKRSWLAASPDGVVTDRRTGQRLLCLEVKCPFKHRHRRVEDACREDPAFCLQLQPGHPPGYQLKTTHSYFTQIQCQLAVTGLQQADLVVFTLQEMAVVPVSFQPELWQETVSKLELFYTNAVLPHIRLQLQNRAGPAARTEL</sequence>
<dbReference type="PaxDb" id="30732-ENSOMEP00000032100"/>
<reference evidence="3" key="2">
    <citation type="submission" date="2025-09" db="UniProtKB">
        <authorList>
            <consortium name="Ensembl"/>
        </authorList>
    </citation>
    <scope>IDENTIFICATION</scope>
</reference>
<keyword evidence="4" id="KW-1185">Reference proteome</keyword>
<dbReference type="Proteomes" id="UP000261560">
    <property type="component" value="Unplaced"/>
</dbReference>
<dbReference type="GO" id="GO:0006281">
    <property type="term" value="P:DNA repair"/>
    <property type="evidence" value="ECO:0007669"/>
    <property type="project" value="UniProtKB-ARBA"/>
</dbReference>
<feature type="compositionally biased region" description="Low complexity" evidence="1">
    <location>
        <begin position="111"/>
        <end position="126"/>
    </location>
</feature>
<dbReference type="GeneTree" id="ENSGT00940000171017"/>
<dbReference type="STRING" id="30732.ENSOMEP00000032100"/>
<dbReference type="InterPro" id="IPR011335">
    <property type="entry name" value="Restrct_endonuc-II-like"/>
</dbReference>
<evidence type="ECO:0000259" key="2">
    <source>
        <dbReference type="Pfam" id="PF09588"/>
    </source>
</evidence>
<dbReference type="Pfam" id="PF09588">
    <property type="entry name" value="YqaJ"/>
    <property type="match status" value="1"/>
</dbReference>
<feature type="compositionally biased region" description="Polar residues" evidence="1">
    <location>
        <begin position="1"/>
        <end position="16"/>
    </location>
</feature>
<feature type="compositionally biased region" description="Low complexity" evidence="1">
    <location>
        <begin position="39"/>
        <end position="53"/>
    </location>
</feature>
<dbReference type="CDD" id="cd22343">
    <property type="entry name" value="PDDEXK_lambda_exonuclease-like"/>
    <property type="match status" value="1"/>
</dbReference>
<dbReference type="PANTHER" id="PTHR46609:SF8">
    <property type="entry name" value="YQAJ VIRAL RECOMBINASE DOMAIN-CONTAINING PROTEIN"/>
    <property type="match status" value="1"/>
</dbReference>
<dbReference type="InterPro" id="IPR019080">
    <property type="entry name" value="YqaJ_viral_recombinase"/>
</dbReference>
<dbReference type="RefSeq" id="XP_024132671.1">
    <property type="nucleotide sequence ID" value="XM_024276903.2"/>
</dbReference>
<feature type="domain" description="YqaJ viral recombinase" evidence="2">
    <location>
        <begin position="182"/>
        <end position="350"/>
    </location>
</feature>
<dbReference type="PANTHER" id="PTHR46609">
    <property type="entry name" value="EXONUCLEASE, PHAGE-TYPE/RECB, C-TERMINAL DOMAIN-CONTAINING PROTEIN"/>
    <property type="match status" value="1"/>
</dbReference>
<protein>
    <submittedName>
        <fullName evidence="3">Uncharacterized LOC112149283</fullName>
    </submittedName>
</protein>
<dbReference type="RefSeq" id="XP_024132672.1">
    <property type="nucleotide sequence ID" value="XM_024276904.2"/>
</dbReference>
<dbReference type="OMA" id="WFSWRKN"/>
<dbReference type="AlphaFoldDB" id="A0A3B3DRW0"/>
<proteinExistence type="predicted"/>
<evidence type="ECO:0000313" key="3">
    <source>
        <dbReference type="Ensembl" id="ENSOMEP00000032100.1"/>
    </source>
</evidence>
<reference evidence="3" key="1">
    <citation type="submission" date="2025-08" db="UniProtKB">
        <authorList>
            <consortium name="Ensembl"/>
        </authorList>
    </citation>
    <scope>IDENTIFICATION</scope>
</reference>
<evidence type="ECO:0000313" key="4">
    <source>
        <dbReference type="Proteomes" id="UP000261560"/>
    </source>
</evidence>
<dbReference type="OrthoDB" id="6155932at2759"/>
<feature type="region of interest" description="Disordered" evidence="1">
    <location>
        <begin position="1"/>
        <end position="149"/>
    </location>
</feature>